<comment type="subcellular location">
    <subcellularLocation>
        <location evidence="1">Membrane</location>
        <topology evidence="1">Multi-pass membrane protein</topology>
    </subcellularLocation>
</comment>
<evidence type="ECO:0000313" key="8">
    <source>
        <dbReference type="Proteomes" id="UP000539473"/>
    </source>
</evidence>
<evidence type="ECO:0000313" key="7">
    <source>
        <dbReference type="EMBL" id="MBB5378343.1"/>
    </source>
</evidence>
<keyword evidence="2 5" id="KW-0812">Transmembrane</keyword>
<feature type="transmembrane region" description="Helical" evidence="5">
    <location>
        <begin position="248"/>
        <end position="266"/>
    </location>
</feature>
<dbReference type="InterPro" id="IPR049453">
    <property type="entry name" value="Memb_transporter_dom"/>
</dbReference>
<evidence type="ECO:0000259" key="6">
    <source>
        <dbReference type="Pfam" id="PF13515"/>
    </source>
</evidence>
<comment type="caution">
    <text evidence="7">The sequence shown here is derived from an EMBL/GenBank/DDBJ whole genome shotgun (WGS) entry which is preliminary data.</text>
</comment>
<protein>
    <submittedName>
        <fullName evidence="7">Putative membrane protein YccC</fullName>
    </submittedName>
</protein>
<evidence type="ECO:0000256" key="4">
    <source>
        <dbReference type="ARBA" id="ARBA00023136"/>
    </source>
</evidence>
<feature type="transmembrane region" description="Helical" evidence="5">
    <location>
        <begin position="106"/>
        <end position="125"/>
    </location>
</feature>
<dbReference type="Pfam" id="PF13515">
    <property type="entry name" value="FUSC_2"/>
    <property type="match status" value="1"/>
</dbReference>
<dbReference type="Proteomes" id="UP000539473">
    <property type="component" value="Unassembled WGS sequence"/>
</dbReference>
<feature type="transmembrane region" description="Helical" evidence="5">
    <location>
        <begin position="296"/>
        <end position="315"/>
    </location>
</feature>
<feature type="transmembrane region" description="Helical" evidence="5">
    <location>
        <begin position="321"/>
        <end position="342"/>
    </location>
</feature>
<evidence type="ECO:0000256" key="2">
    <source>
        <dbReference type="ARBA" id="ARBA00022692"/>
    </source>
</evidence>
<name>A0A7W8KII2_9DEIO</name>
<accession>A0A7W8KII2</accession>
<dbReference type="AlphaFoldDB" id="A0A7W8KII2"/>
<feature type="domain" description="Integral membrane bound transporter" evidence="6">
    <location>
        <begin position="214"/>
        <end position="336"/>
    </location>
</feature>
<keyword evidence="4 5" id="KW-0472">Membrane</keyword>
<feature type="transmembrane region" description="Helical" evidence="5">
    <location>
        <begin position="154"/>
        <end position="173"/>
    </location>
</feature>
<dbReference type="EMBL" id="JACHFK010000012">
    <property type="protein sequence ID" value="MBB5378343.1"/>
    <property type="molecule type" value="Genomic_DNA"/>
</dbReference>
<gene>
    <name evidence="7" type="ORF">HNQ07_003849</name>
</gene>
<dbReference type="RefSeq" id="WP_184114768.1">
    <property type="nucleotide sequence ID" value="NZ_BNAJ01000013.1"/>
</dbReference>
<organism evidence="7 8">
    <name type="scientific">Deinococcus metalli</name>
    <dbReference type="NCBI Taxonomy" id="1141878"/>
    <lineage>
        <taxon>Bacteria</taxon>
        <taxon>Thermotogati</taxon>
        <taxon>Deinococcota</taxon>
        <taxon>Deinococci</taxon>
        <taxon>Deinococcales</taxon>
        <taxon>Deinococcaceae</taxon>
        <taxon>Deinococcus</taxon>
    </lineage>
</organism>
<evidence type="ECO:0000256" key="3">
    <source>
        <dbReference type="ARBA" id="ARBA00022989"/>
    </source>
</evidence>
<evidence type="ECO:0000256" key="1">
    <source>
        <dbReference type="ARBA" id="ARBA00004141"/>
    </source>
</evidence>
<sequence>MEEPRPPRSVLATLRRWARPFVTLGPARRDHLPAGRIALGVGLPLGTLLALGHLDLVVYAAFAAFTGIYARHEPLGTRLRHQLVSAALLLACLSAGWALAHAGTGPWGIALAGALVAGVGAVLAAALGLRPAGSLFFVFAVTTAAGAAPPPPFAPALGVAAASALLSVGLGVLGARYSQRVRPDDLSDPPAHRLSEEDLAWHGLRHLSAAGLGGLAGALLGLGHTPWAMVAAVAPISAQDQRGRVVRALERMVGTLLGVVVAAPLLALELPAGVRVAAVVLLQFLAELYATRNYSLTLLFVTPLALLLTTLGHPAPAGPLLLARAAETVLGALIGLGVVLLVRSAAEKRAAA</sequence>
<feature type="transmembrane region" description="Helical" evidence="5">
    <location>
        <begin position="82"/>
        <end position="100"/>
    </location>
</feature>
<feature type="transmembrane region" description="Helical" evidence="5">
    <location>
        <begin position="48"/>
        <end position="70"/>
    </location>
</feature>
<reference evidence="7 8" key="1">
    <citation type="submission" date="2020-08" db="EMBL/GenBank/DDBJ databases">
        <title>Genomic Encyclopedia of Type Strains, Phase IV (KMG-IV): sequencing the most valuable type-strain genomes for metagenomic binning, comparative biology and taxonomic classification.</title>
        <authorList>
            <person name="Goeker M."/>
        </authorList>
    </citation>
    <scope>NUCLEOTIDE SEQUENCE [LARGE SCALE GENOMIC DNA]</scope>
    <source>
        <strain evidence="7 8">DSM 27521</strain>
    </source>
</reference>
<dbReference type="GO" id="GO:0016020">
    <property type="term" value="C:membrane"/>
    <property type="evidence" value="ECO:0007669"/>
    <property type="project" value="UniProtKB-SubCell"/>
</dbReference>
<keyword evidence="3 5" id="KW-1133">Transmembrane helix</keyword>
<feature type="transmembrane region" description="Helical" evidence="5">
    <location>
        <begin position="132"/>
        <end position="148"/>
    </location>
</feature>
<evidence type="ECO:0000256" key="5">
    <source>
        <dbReference type="SAM" id="Phobius"/>
    </source>
</evidence>
<proteinExistence type="predicted"/>